<accession>A0ABT0BSI6</accession>
<protein>
    <submittedName>
        <fullName evidence="3">Fumarylacetoacetate hydrolase family protein</fullName>
    </submittedName>
</protein>
<dbReference type="Proteomes" id="UP001202281">
    <property type="component" value="Unassembled WGS sequence"/>
</dbReference>
<evidence type="ECO:0000313" key="4">
    <source>
        <dbReference type="Proteomes" id="UP001202281"/>
    </source>
</evidence>
<dbReference type="PANTHER" id="PTHR11820">
    <property type="entry name" value="ACYLPYRUVASE"/>
    <property type="match status" value="1"/>
</dbReference>
<dbReference type="Pfam" id="PF01557">
    <property type="entry name" value="FAA_hydrolase"/>
    <property type="match status" value="1"/>
</dbReference>
<feature type="domain" description="Fumarylacetoacetase-like C-terminal" evidence="2">
    <location>
        <begin position="27"/>
        <end position="226"/>
    </location>
</feature>
<dbReference type="InterPro" id="IPR011234">
    <property type="entry name" value="Fumarylacetoacetase-like_C"/>
</dbReference>
<dbReference type="SUPFAM" id="SSF56529">
    <property type="entry name" value="FAH"/>
    <property type="match status" value="1"/>
</dbReference>
<evidence type="ECO:0000313" key="3">
    <source>
        <dbReference type="EMBL" id="MCJ2188012.1"/>
    </source>
</evidence>
<reference evidence="3 4" key="1">
    <citation type="submission" date="2022-04" db="EMBL/GenBank/DDBJ databases">
        <title>Identification of a novel bacterium isolated from mangrove sediments.</title>
        <authorList>
            <person name="Pan X."/>
        </authorList>
    </citation>
    <scope>NUCLEOTIDE SEQUENCE [LARGE SCALE GENOMIC DNA]</scope>
    <source>
        <strain evidence="3 4">B2638</strain>
    </source>
</reference>
<dbReference type="GO" id="GO:0016787">
    <property type="term" value="F:hydrolase activity"/>
    <property type="evidence" value="ECO:0007669"/>
    <property type="project" value="UniProtKB-KW"/>
</dbReference>
<keyword evidence="1" id="KW-0479">Metal-binding</keyword>
<sequence>MSLLFALPEAPSVPITGEDTRFPVRRIFCVGRNYEAHARELGNTVDREAPIWFTKAPAALCHSGTAIPYPPGTANCHYEMEFAAAIGAPAFRIAPEAAMDVVLGYACGLDMTRRDLQNAAKNKGYPWDTAKDFENAAVIAPITRAAAFGPIATQRIALSQNGAVKQNASLAEMIWSLPELIADLSRMYHLAPGDLIYTGTPAGVGPVAAGDILEGTVEGLEPVRLTIGPAE</sequence>
<keyword evidence="4" id="KW-1185">Reference proteome</keyword>
<evidence type="ECO:0000259" key="2">
    <source>
        <dbReference type="Pfam" id="PF01557"/>
    </source>
</evidence>
<name>A0ABT0BSI6_9SPHN</name>
<keyword evidence="3" id="KW-0378">Hydrolase</keyword>
<evidence type="ECO:0000256" key="1">
    <source>
        <dbReference type="ARBA" id="ARBA00022723"/>
    </source>
</evidence>
<proteinExistence type="predicted"/>
<organism evidence="3 4">
    <name type="scientific">Novosphingobium beihaiensis</name>
    <dbReference type="NCBI Taxonomy" id="2930389"/>
    <lineage>
        <taxon>Bacteria</taxon>
        <taxon>Pseudomonadati</taxon>
        <taxon>Pseudomonadota</taxon>
        <taxon>Alphaproteobacteria</taxon>
        <taxon>Sphingomonadales</taxon>
        <taxon>Sphingomonadaceae</taxon>
        <taxon>Novosphingobium</taxon>
    </lineage>
</organism>
<gene>
    <name evidence="3" type="ORF">MTR66_14445</name>
</gene>
<dbReference type="EMBL" id="JALHLG010000023">
    <property type="protein sequence ID" value="MCJ2188012.1"/>
    <property type="molecule type" value="Genomic_DNA"/>
</dbReference>
<dbReference type="PANTHER" id="PTHR11820:SF90">
    <property type="entry name" value="FLUTATHIONE S-TRANSFERASE"/>
    <property type="match status" value="1"/>
</dbReference>
<dbReference type="Gene3D" id="3.90.850.10">
    <property type="entry name" value="Fumarylacetoacetase-like, C-terminal domain"/>
    <property type="match status" value="1"/>
</dbReference>
<dbReference type="RefSeq" id="WP_243922253.1">
    <property type="nucleotide sequence ID" value="NZ_JALHLG010000023.1"/>
</dbReference>
<dbReference type="InterPro" id="IPR036663">
    <property type="entry name" value="Fumarylacetoacetase_C_sf"/>
</dbReference>
<comment type="caution">
    <text evidence="3">The sequence shown here is derived from an EMBL/GenBank/DDBJ whole genome shotgun (WGS) entry which is preliminary data.</text>
</comment>